<dbReference type="KEGG" id="nli:G3M70_12310"/>
<dbReference type="GO" id="GO:0016757">
    <property type="term" value="F:glycosyltransferase activity"/>
    <property type="evidence" value="ECO:0007669"/>
    <property type="project" value="UniProtKB-ARBA"/>
</dbReference>
<reference evidence="2 3" key="1">
    <citation type="submission" date="2020-02" db="EMBL/GenBank/DDBJ databases">
        <title>Genomic and physiological characterization of two novel Nitrospinaceae genera.</title>
        <authorList>
            <person name="Mueller A.J."/>
            <person name="Jung M.-Y."/>
            <person name="Strachan C.R."/>
            <person name="Herbold C.W."/>
            <person name="Kirkegaard R.H."/>
            <person name="Daims H."/>
        </authorList>
    </citation>
    <scope>NUCLEOTIDE SEQUENCE [LARGE SCALE GENOMIC DNA]</scope>
    <source>
        <strain evidence="2">EB</strain>
    </source>
</reference>
<evidence type="ECO:0000313" key="2">
    <source>
        <dbReference type="EMBL" id="QPJ62612.1"/>
    </source>
</evidence>
<dbReference type="CDD" id="cd03801">
    <property type="entry name" value="GT4_PimA-like"/>
    <property type="match status" value="1"/>
</dbReference>
<dbReference type="AlphaFoldDB" id="A0A7T0BX44"/>
<organism evidence="2 3">
    <name type="scientific">Candidatus Nitronauta litoralis</name>
    <dbReference type="NCBI Taxonomy" id="2705533"/>
    <lineage>
        <taxon>Bacteria</taxon>
        <taxon>Pseudomonadati</taxon>
        <taxon>Nitrospinota/Tectimicrobiota group</taxon>
        <taxon>Nitrospinota</taxon>
        <taxon>Nitrospinia</taxon>
        <taxon>Nitrospinales</taxon>
        <taxon>Nitrospinaceae</taxon>
        <taxon>Candidatus Nitronauta</taxon>
    </lineage>
</organism>
<dbReference type="SUPFAM" id="SSF53756">
    <property type="entry name" value="UDP-Glycosyltransferase/glycogen phosphorylase"/>
    <property type="match status" value="1"/>
</dbReference>
<gene>
    <name evidence="2" type="ORF">G3M70_12310</name>
</gene>
<proteinExistence type="predicted"/>
<protein>
    <submittedName>
        <fullName evidence="2">Glycosyltransferase family 4 protein</fullName>
    </submittedName>
</protein>
<name>A0A7T0BX44_9BACT</name>
<dbReference type="Pfam" id="PF13692">
    <property type="entry name" value="Glyco_trans_1_4"/>
    <property type="match status" value="1"/>
</dbReference>
<dbReference type="Proteomes" id="UP000594688">
    <property type="component" value="Chromosome"/>
</dbReference>
<dbReference type="Gene3D" id="3.40.50.2000">
    <property type="entry name" value="Glycogen Phosphorylase B"/>
    <property type="match status" value="2"/>
</dbReference>
<accession>A0A7T0BX44</accession>
<sequence>MRVIFFKSNYHKAGGIETLLKSVFGRIDTTRFELKTIVMTHVPDEPLSFIEPEFLKQNPDHLELIPWNGFKSLPDAVKITRKVIDKFQPDVLYTHDMRSNLLVFCVSFLSKTPWVAHIHGWLGKSAGLRTWFFEWVDRKLIRKAQTVLVGSNALRHRIKTECGVDDVRLIPNAIDTGYFNKSTDWDRNFRETLFPGFEGVIVGSVGRLHLVKGGHIFVEAFAKILKTNPDVRCIIMGEGPEEENLKQQARDLGVEAYILFPGFVEDMRPYIYALDIFMLCSLAESLPLALLEGICMGKPAVGSDVGDVSCVLDFGKEDLIVPAGDVEGFYRALKNLIDKPDLRKRYGQLSREKVEAEYSIDSAVNRIQEILTEYKGSKK</sequence>
<evidence type="ECO:0000313" key="3">
    <source>
        <dbReference type="Proteomes" id="UP000594688"/>
    </source>
</evidence>
<feature type="domain" description="Glycosyltransferase subfamily 4-like N-terminal" evidence="1">
    <location>
        <begin position="71"/>
        <end position="176"/>
    </location>
</feature>
<dbReference type="InterPro" id="IPR028098">
    <property type="entry name" value="Glyco_trans_4-like_N"/>
</dbReference>
<keyword evidence="2" id="KW-0808">Transferase</keyword>
<dbReference type="EMBL" id="CP048685">
    <property type="protein sequence ID" value="QPJ62612.1"/>
    <property type="molecule type" value="Genomic_DNA"/>
</dbReference>
<dbReference type="PANTHER" id="PTHR12526">
    <property type="entry name" value="GLYCOSYLTRANSFERASE"/>
    <property type="match status" value="1"/>
</dbReference>
<evidence type="ECO:0000259" key="1">
    <source>
        <dbReference type="Pfam" id="PF13439"/>
    </source>
</evidence>
<dbReference type="Pfam" id="PF13439">
    <property type="entry name" value="Glyco_transf_4"/>
    <property type="match status" value="1"/>
</dbReference>